<dbReference type="InterPro" id="IPR050957">
    <property type="entry name" value="BMP_lipoprotein"/>
</dbReference>
<dbReference type="Proteomes" id="UP000234752">
    <property type="component" value="Chromosome eg_1"/>
</dbReference>
<dbReference type="EMBL" id="CP025611">
    <property type="protein sequence ID" value="AUN29566.1"/>
    <property type="molecule type" value="Genomic_DNA"/>
</dbReference>
<reference evidence="7 8" key="1">
    <citation type="submission" date="2017-12" db="EMBL/GenBank/DDBJ databases">
        <title>Genomes of bacteria within cyanobacterial aggregates.</title>
        <authorList>
            <person name="Cai H."/>
        </authorList>
    </citation>
    <scope>NUCLEOTIDE SEQUENCE [LARGE SCALE GENOMIC DNA]</scope>
    <source>
        <strain evidence="7 8">TH16</strain>
    </source>
</reference>
<keyword evidence="3" id="KW-1003">Cell membrane</keyword>
<dbReference type="AlphaFoldDB" id="A0A2K9NAK5"/>
<keyword evidence="4" id="KW-0732">Signal</keyword>
<accession>A0A2K9NAK5</accession>
<dbReference type="RefSeq" id="WP_102111291.1">
    <property type="nucleotide sequence ID" value="NZ_BMGN01000003.1"/>
</dbReference>
<evidence type="ECO:0000256" key="3">
    <source>
        <dbReference type="ARBA" id="ARBA00022475"/>
    </source>
</evidence>
<dbReference type="PANTHER" id="PTHR34296:SF2">
    <property type="entry name" value="ABC TRANSPORTER GUANOSINE-BINDING PROTEIN NUPN"/>
    <property type="match status" value="1"/>
</dbReference>
<keyword evidence="5" id="KW-0472">Membrane</keyword>
<keyword evidence="6" id="KW-0449">Lipoprotein</keyword>
<dbReference type="OrthoDB" id="9784230at2"/>
<keyword evidence="8" id="KW-1185">Reference proteome</keyword>
<dbReference type="SUPFAM" id="SSF53822">
    <property type="entry name" value="Periplasmic binding protein-like I"/>
    <property type="match status" value="1"/>
</dbReference>
<evidence type="ECO:0000256" key="1">
    <source>
        <dbReference type="ARBA" id="ARBA00004193"/>
    </source>
</evidence>
<protein>
    <submittedName>
        <fullName evidence="7">BMP family ABC transporter substrate-binding protein</fullName>
    </submittedName>
</protein>
<sequence length="343" mass="37326">MRLFYALMIVLSLLPAPLARASDDYGVIYSGQKDDQVYNSLVVSATERFEAERGIRFRQRVINSEQDSAEAIRAFVDRGITTLLLVGYVHDKALAHLAPIYPHARFTIIDSAVTAPNVRSIRFREQEAGFLAGMAAGFASKSAKLAFIGAVATPPVQRFGCGFVQGARETGRPLSVITRYMTTDMEGFRDRRLARVVAEELINEGADVLFPAAGVASRDALLTAAQAGHMGIGVDSDQETLAPGHIVTTALKRVDVAVYNALRDLLDGHWSAGSQELGIADGGVDWVRQGADRFLTPAQIHAIENTKQRIRTGHLTVRQTDAVCEKPELRLAAQDTPPAHHLQ</sequence>
<name>A0A2K9NAK5_9PROT</name>
<dbReference type="InterPro" id="IPR003760">
    <property type="entry name" value="PnrA-like"/>
</dbReference>
<comment type="similarity">
    <text evidence="2">Belongs to the BMP lipoprotein family.</text>
</comment>
<dbReference type="Pfam" id="PF02608">
    <property type="entry name" value="Bmp"/>
    <property type="match status" value="1"/>
</dbReference>
<proteinExistence type="inferred from homology"/>
<evidence type="ECO:0000256" key="6">
    <source>
        <dbReference type="ARBA" id="ARBA00023288"/>
    </source>
</evidence>
<dbReference type="CDD" id="cd06354">
    <property type="entry name" value="PBP1_PrnA-like"/>
    <property type="match status" value="1"/>
</dbReference>
<evidence type="ECO:0000256" key="2">
    <source>
        <dbReference type="ARBA" id="ARBA00008610"/>
    </source>
</evidence>
<dbReference type="Gene3D" id="3.40.50.2300">
    <property type="match status" value="2"/>
</dbReference>
<dbReference type="GO" id="GO:0005886">
    <property type="term" value="C:plasma membrane"/>
    <property type="evidence" value="ECO:0007669"/>
    <property type="project" value="UniProtKB-SubCell"/>
</dbReference>
<gene>
    <name evidence="7" type="ORF">C0V82_04485</name>
</gene>
<dbReference type="KEGG" id="ncb:C0V82_04485"/>
<evidence type="ECO:0000313" key="7">
    <source>
        <dbReference type="EMBL" id="AUN29566.1"/>
    </source>
</evidence>
<organism evidence="7 8">
    <name type="scientific">Niveispirillum cyanobacteriorum</name>
    <dbReference type="NCBI Taxonomy" id="1612173"/>
    <lineage>
        <taxon>Bacteria</taxon>
        <taxon>Pseudomonadati</taxon>
        <taxon>Pseudomonadota</taxon>
        <taxon>Alphaproteobacteria</taxon>
        <taxon>Rhodospirillales</taxon>
        <taxon>Azospirillaceae</taxon>
        <taxon>Niveispirillum</taxon>
    </lineage>
</organism>
<comment type="subcellular location">
    <subcellularLocation>
        <location evidence="1">Cell membrane</location>
        <topology evidence="1">Lipid-anchor</topology>
    </subcellularLocation>
</comment>
<evidence type="ECO:0000256" key="4">
    <source>
        <dbReference type="ARBA" id="ARBA00022729"/>
    </source>
</evidence>
<dbReference type="PANTHER" id="PTHR34296">
    <property type="entry name" value="TRANSCRIPTIONAL ACTIVATOR PROTEIN MED"/>
    <property type="match status" value="1"/>
</dbReference>
<dbReference type="InterPro" id="IPR028082">
    <property type="entry name" value="Peripla_BP_I"/>
</dbReference>
<evidence type="ECO:0000256" key="5">
    <source>
        <dbReference type="ARBA" id="ARBA00023136"/>
    </source>
</evidence>
<evidence type="ECO:0000313" key="8">
    <source>
        <dbReference type="Proteomes" id="UP000234752"/>
    </source>
</evidence>